<evidence type="ECO:0000313" key="1">
    <source>
        <dbReference type="EMBL" id="SPP86032.1"/>
    </source>
</evidence>
<protein>
    <submittedName>
        <fullName evidence="1">Blast:N-acetyllactosaminide beta-1,3-N-acetylglucosaminyltransferase</fullName>
    </submittedName>
</protein>
<name>A0A3B0K047_DROGU</name>
<dbReference type="GO" id="GO:0016757">
    <property type="term" value="F:glycosyltransferase activity"/>
    <property type="evidence" value="ECO:0007669"/>
    <property type="project" value="UniProtKB-KW"/>
</dbReference>
<accession>A0A3B0K047</accession>
<dbReference type="AlphaFoldDB" id="A0A3B0K047"/>
<dbReference type="OrthoDB" id="9974378at2759"/>
<gene>
    <name evidence="1" type="ORF">DGUA_6G004645</name>
</gene>
<dbReference type="OMA" id="DNIDVQM"/>
<evidence type="ECO:0000313" key="2">
    <source>
        <dbReference type="Proteomes" id="UP000268350"/>
    </source>
</evidence>
<organism evidence="1 2">
    <name type="scientific">Drosophila guanche</name>
    <name type="common">Fruit fly</name>
    <dbReference type="NCBI Taxonomy" id="7266"/>
    <lineage>
        <taxon>Eukaryota</taxon>
        <taxon>Metazoa</taxon>
        <taxon>Ecdysozoa</taxon>
        <taxon>Arthropoda</taxon>
        <taxon>Hexapoda</taxon>
        <taxon>Insecta</taxon>
        <taxon>Pterygota</taxon>
        <taxon>Neoptera</taxon>
        <taxon>Endopterygota</taxon>
        <taxon>Diptera</taxon>
        <taxon>Brachycera</taxon>
        <taxon>Muscomorpha</taxon>
        <taxon>Ephydroidea</taxon>
        <taxon>Drosophilidae</taxon>
        <taxon>Drosophila</taxon>
        <taxon>Sophophora</taxon>
    </lineage>
</organism>
<keyword evidence="1" id="KW-0328">Glycosyltransferase</keyword>
<dbReference type="Pfam" id="PF13896">
    <property type="entry name" value="Glyco_transf_49"/>
    <property type="match status" value="1"/>
</dbReference>
<reference evidence="2" key="1">
    <citation type="submission" date="2018-01" db="EMBL/GenBank/DDBJ databases">
        <authorList>
            <person name="Alioto T."/>
            <person name="Alioto T."/>
        </authorList>
    </citation>
    <scope>NUCLEOTIDE SEQUENCE [LARGE SCALE GENOMIC DNA]</scope>
</reference>
<dbReference type="STRING" id="7266.A0A3B0K047"/>
<dbReference type="PANTHER" id="PTHR47412:SF1">
    <property type="entry name" value="FI01434P-RELATED"/>
    <property type="match status" value="1"/>
</dbReference>
<dbReference type="EMBL" id="OUUW01000010">
    <property type="protein sequence ID" value="SPP86032.1"/>
    <property type="molecule type" value="Genomic_DNA"/>
</dbReference>
<keyword evidence="1" id="KW-0808">Transferase</keyword>
<dbReference type="PANTHER" id="PTHR47412">
    <property type="entry name" value="FI01434P-RELATED"/>
    <property type="match status" value="1"/>
</dbReference>
<sequence length="430" mass="50716">MSPFIGKILLILTLVLIGYGLKLLLQNIQNNFERDKAETRHYPGYVRQHGEYWVWHNYIVAGEDLIANESVTLATHGTYADLKLLPTLLVRWQAPISLSIYANGEDLVRTMKGLAYINSCLQMSVLMRRYVSVHLVWHGQHMPRNIRRGSMGVTADSLMCDAAPIYLNSSQDQTYWHRKKLQYPVNLLRNVARLNVLTYYVFSMDMQMLPTYNFPRKFVNFVLNHDVWRYADISQPYTTVFCLLTFPHVLEAPLAQNKFQLVMILRDFNITSPVYDNIDVQMEWLSTRHIRDDLYIFSRSKKMDTCVAYVSINELEPLYDENNQMESIYKHGANLKAQVLMDLNYTFIILDGAFLIRRTLDSWQNIKPNDHVTVGQDRDSRLWHIWHLFYHQMISLVPKDFAQNWYTRSRHSRYSQLMKQRYDMALNGYI</sequence>
<proteinExistence type="predicted"/>
<dbReference type="Proteomes" id="UP000268350">
    <property type="component" value="Unassembled WGS sequence"/>
</dbReference>
<keyword evidence="2" id="KW-1185">Reference proteome</keyword>